<dbReference type="InterPro" id="IPR023393">
    <property type="entry name" value="START-like_dom_sf"/>
</dbReference>
<dbReference type="Pfam" id="PF08327">
    <property type="entry name" value="AHSA1"/>
    <property type="match status" value="1"/>
</dbReference>
<keyword evidence="4" id="KW-1185">Reference proteome</keyword>
<dbReference type="RefSeq" id="WP_290249274.1">
    <property type="nucleotide sequence ID" value="NZ_JAUFQT010000002.1"/>
</dbReference>
<comment type="caution">
    <text evidence="3">The sequence shown here is derived from an EMBL/GenBank/DDBJ whole genome shotgun (WGS) entry which is preliminary data.</text>
</comment>
<evidence type="ECO:0000259" key="2">
    <source>
        <dbReference type="Pfam" id="PF08327"/>
    </source>
</evidence>
<dbReference type="CDD" id="cd07814">
    <property type="entry name" value="SRPBCC_CalC_Aha1-like"/>
    <property type="match status" value="1"/>
</dbReference>
<dbReference type="EMBL" id="JBHMEW010000045">
    <property type="protein sequence ID" value="MFB9211252.1"/>
    <property type="molecule type" value="Genomic_DNA"/>
</dbReference>
<dbReference type="InterPro" id="IPR013538">
    <property type="entry name" value="ASHA1/2-like_C"/>
</dbReference>
<name>A0ABV5J431_9BACT</name>
<protein>
    <submittedName>
        <fullName evidence="3">SRPBCC domain-containing protein</fullName>
    </submittedName>
</protein>
<evidence type="ECO:0000313" key="4">
    <source>
        <dbReference type="Proteomes" id="UP001589654"/>
    </source>
</evidence>
<dbReference type="Gene3D" id="3.30.530.20">
    <property type="match status" value="1"/>
</dbReference>
<evidence type="ECO:0000256" key="1">
    <source>
        <dbReference type="ARBA" id="ARBA00006817"/>
    </source>
</evidence>
<gene>
    <name evidence="3" type="ORF">ACFFUR_05495</name>
</gene>
<feature type="domain" description="Activator of Hsp90 ATPase homologue 1/2-like C-terminal" evidence="2">
    <location>
        <begin position="11"/>
        <end position="124"/>
    </location>
</feature>
<dbReference type="SUPFAM" id="SSF55961">
    <property type="entry name" value="Bet v1-like"/>
    <property type="match status" value="1"/>
</dbReference>
<comment type="similarity">
    <text evidence="1">Belongs to the AHA1 family.</text>
</comment>
<sequence length="151" mass="17644">MERQKFKILINAKPEKVWKILWDDATYRQWTKVFSEGSRAESDWKEGSKILFLDGKGNGMVSKIEKLIPNKFMSFIHMGTIHEGKEDMSNKGEENWNGAIENYTLIAKNNQTELTVEMDIDHEYKEFFEETFPKAIQKVKELAEKEPAVSH</sequence>
<dbReference type="Proteomes" id="UP001589654">
    <property type="component" value="Unassembled WGS sequence"/>
</dbReference>
<proteinExistence type="inferred from homology"/>
<reference evidence="3 4" key="1">
    <citation type="submission" date="2024-09" db="EMBL/GenBank/DDBJ databases">
        <authorList>
            <person name="Sun Q."/>
            <person name="Mori K."/>
        </authorList>
    </citation>
    <scope>NUCLEOTIDE SEQUENCE [LARGE SCALE GENOMIC DNA]</scope>
    <source>
        <strain evidence="3 4">CECT 7682</strain>
    </source>
</reference>
<evidence type="ECO:0000313" key="3">
    <source>
        <dbReference type="EMBL" id="MFB9211252.1"/>
    </source>
</evidence>
<organism evidence="3 4">
    <name type="scientific">Echinicola jeungdonensis</name>
    <dbReference type="NCBI Taxonomy" id="709343"/>
    <lineage>
        <taxon>Bacteria</taxon>
        <taxon>Pseudomonadati</taxon>
        <taxon>Bacteroidota</taxon>
        <taxon>Cytophagia</taxon>
        <taxon>Cytophagales</taxon>
        <taxon>Cyclobacteriaceae</taxon>
        <taxon>Echinicola</taxon>
    </lineage>
</organism>
<accession>A0ABV5J431</accession>